<evidence type="ECO:0000256" key="1">
    <source>
        <dbReference type="PROSITE-ProRule" id="PRU00047"/>
    </source>
</evidence>
<keyword evidence="2" id="KW-0175">Coiled coil</keyword>
<keyword evidence="1" id="KW-0479">Metal-binding</keyword>
<proteinExistence type="predicted"/>
<feature type="region of interest" description="Disordered" evidence="3">
    <location>
        <begin position="1"/>
        <end position="24"/>
    </location>
</feature>
<dbReference type="InterPro" id="IPR001878">
    <property type="entry name" value="Znf_CCHC"/>
</dbReference>
<feature type="compositionally biased region" description="Polar residues" evidence="3">
    <location>
        <begin position="361"/>
        <end position="375"/>
    </location>
</feature>
<keyword evidence="1" id="KW-0863">Zinc-finger</keyword>
<name>L8G648_PSED2</name>
<organism evidence="5 6">
    <name type="scientific">Pseudogymnoascus destructans (strain ATCC MYA-4855 / 20631-21)</name>
    <name type="common">Bat white-nose syndrome fungus</name>
    <name type="synonym">Geomyces destructans</name>
    <dbReference type="NCBI Taxonomy" id="658429"/>
    <lineage>
        <taxon>Eukaryota</taxon>
        <taxon>Fungi</taxon>
        <taxon>Dikarya</taxon>
        <taxon>Ascomycota</taxon>
        <taxon>Pezizomycotina</taxon>
        <taxon>Leotiomycetes</taxon>
        <taxon>Thelebolales</taxon>
        <taxon>Thelebolaceae</taxon>
        <taxon>Pseudogymnoascus</taxon>
    </lineage>
</organism>
<dbReference type="EMBL" id="GL573212">
    <property type="protein sequence ID" value="ELR08133.1"/>
    <property type="molecule type" value="Genomic_DNA"/>
</dbReference>
<dbReference type="Pfam" id="PF00098">
    <property type="entry name" value="zf-CCHC"/>
    <property type="match status" value="1"/>
</dbReference>
<evidence type="ECO:0000256" key="2">
    <source>
        <dbReference type="SAM" id="Coils"/>
    </source>
</evidence>
<dbReference type="HOGENOM" id="CLU_633293_0_0_1"/>
<dbReference type="InterPro" id="IPR036875">
    <property type="entry name" value="Znf_CCHC_sf"/>
</dbReference>
<dbReference type="InParanoid" id="L8G648"/>
<keyword evidence="1" id="KW-0862">Zinc</keyword>
<feature type="compositionally biased region" description="Polar residues" evidence="3">
    <location>
        <begin position="133"/>
        <end position="145"/>
    </location>
</feature>
<dbReference type="GO" id="GO:0008270">
    <property type="term" value="F:zinc ion binding"/>
    <property type="evidence" value="ECO:0007669"/>
    <property type="project" value="UniProtKB-KW"/>
</dbReference>
<sequence length="433" mass="49139">MSINSFLNPIEEQEEEDITGGGTETLEELEDRLLQEVIQDELGSHEAQDDDEDEVQAEQPTYSLQAASNALQVLIGFIESREDIQTSYLRLFEHFEGQLEELKQREEQPSTRSREKTCRYASAANPDREGTETAPTTSLIESVVGTESSSIPALEVELRKELELKQAGERIQQLQDQLQGHQDVKVEPVTQDNLAIERSITPASSVSHEGVPRSWRPRAITEYRGKTIREHSDHLACRRALNAWLQHEKEPGFHKTWEGFKSFLLDLVQDPVNRTIAMAVKYEEVWQRVGQTTQAFAAYLQTLEADLPAYKEEHQVQHLFAKLRADVRDKVIAYPEIPCSRSALIVLAACFEQLDASRAQGSRSKLGQKKGTLNSQDDRPHKRPSTSLNESRGTTKTFLKRPRLPGEEEQRQRDNNLCFKCGRAGHMSAQCFT</sequence>
<feature type="region of interest" description="Disordered" evidence="3">
    <location>
        <begin position="37"/>
        <end position="57"/>
    </location>
</feature>
<accession>L8G648</accession>
<feature type="region of interest" description="Disordered" evidence="3">
    <location>
        <begin position="361"/>
        <end position="411"/>
    </location>
</feature>
<feature type="coiled-coil region" evidence="2">
    <location>
        <begin position="157"/>
        <end position="184"/>
    </location>
</feature>
<protein>
    <recommendedName>
        <fullName evidence="4">CCHC-type domain-containing protein</fullName>
    </recommendedName>
</protein>
<dbReference type="PROSITE" id="PS50158">
    <property type="entry name" value="ZF_CCHC"/>
    <property type="match status" value="1"/>
</dbReference>
<dbReference type="AlphaFoldDB" id="L8G648"/>
<evidence type="ECO:0000259" key="4">
    <source>
        <dbReference type="PROSITE" id="PS50158"/>
    </source>
</evidence>
<feature type="domain" description="CCHC-type" evidence="4">
    <location>
        <begin position="418"/>
        <end position="431"/>
    </location>
</feature>
<feature type="region of interest" description="Disordered" evidence="3">
    <location>
        <begin position="102"/>
        <end position="145"/>
    </location>
</feature>
<reference evidence="6" key="1">
    <citation type="submission" date="2010-09" db="EMBL/GenBank/DDBJ databases">
        <title>The genome sequence of Geomyces destructans 20631-21.</title>
        <authorList>
            <consortium name="The Broad Institute Genome Sequencing Platform"/>
            <person name="Cuomo C.A."/>
            <person name="Blehert D.S."/>
            <person name="Lorch J.M."/>
            <person name="Young S.K."/>
            <person name="Zeng Q."/>
            <person name="Gargeya S."/>
            <person name="Fitzgerald M."/>
            <person name="Haas B."/>
            <person name="Abouelleil A."/>
            <person name="Alvarado L."/>
            <person name="Arachchi H.M."/>
            <person name="Berlin A."/>
            <person name="Brown A."/>
            <person name="Chapman S.B."/>
            <person name="Chen Z."/>
            <person name="Dunbar C."/>
            <person name="Freedman E."/>
            <person name="Gearin G."/>
            <person name="Gellesch M."/>
            <person name="Goldberg J."/>
            <person name="Griggs A."/>
            <person name="Gujja S."/>
            <person name="Heiman D."/>
            <person name="Howarth C."/>
            <person name="Larson L."/>
            <person name="Lui A."/>
            <person name="MacDonald P.J.P."/>
            <person name="Montmayeur A."/>
            <person name="Murphy C."/>
            <person name="Neiman D."/>
            <person name="Pearson M."/>
            <person name="Priest M."/>
            <person name="Roberts A."/>
            <person name="Saif S."/>
            <person name="Shea T."/>
            <person name="Shenoy N."/>
            <person name="Sisk P."/>
            <person name="Stolte C."/>
            <person name="Sykes S."/>
            <person name="Wortman J."/>
            <person name="Nusbaum C."/>
            <person name="Birren B."/>
        </authorList>
    </citation>
    <scope>NUCLEOTIDE SEQUENCE [LARGE SCALE GENOMIC DNA]</scope>
    <source>
        <strain evidence="6">ATCC MYA-4855 / 20631-21</strain>
    </source>
</reference>
<evidence type="ECO:0000313" key="5">
    <source>
        <dbReference type="EMBL" id="ELR08133.1"/>
    </source>
</evidence>
<dbReference type="VEuPathDB" id="FungiDB:GMDG_02955"/>
<feature type="compositionally biased region" description="Basic and acidic residues" evidence="3">
    <location>
        <begin position="102"/>
        <end position="118"/>
    </location>
</feature>
<dbReference type="Proteomes" id="UP000011064">
    <property type="component" value="Unassembled WGS sequence"/>
</dbReference>
<keyword evidence="6" id="KW-1185">Reference proteome</keyword>
<evidence type="ECO:0000313" key="6">
    <source>
        <dbReference type="Proteomes" id="UP000011064"/>
    </source>
</evidence>
<feature type="compositionally biased region" description="Polar residues" evidence="3">
    <location>
        <begin position="385"/>
        <end position="397"/>
    </location>
</feature>
<dbReference type="GO" id="GO:0003676">
    <property type="term" value="F:nucleic acid binding"/>
    <property type="evidence" value="ECO:0007669"/>
    <property type="project" value="InterPro"/>
</dbReference>
<dbReference type="SUPFAM" id="SSF57756">
    <property type="entry name" value="Retrovirus zinc finger-like domains"/>
    <property type="match status" value="1"/>
</dbReference>
<evidence type="ECO:0000256" key="3">
    <source>
        <dbReference type="SAM" id="MobiDB-lite"/>
    </source>
</evidence>
<gene>
    <name evidence="5" type="ORF">GMDG_02955</name>
</gene>